<feature type="domain" description="NAC" evidence="5">
    <location>
        <begin position="1"/>
        <end position="160"/>
    </location>
</feature>
<accession>A0A6I9QHL7</accession>
<evidence type="ECO:0000256" key="4">
    <source>
        <dbReference type="ARBA" id="ARBA00023242"/>
    </source>
</evidence>
<gene>
    <name evidence="7" type="primary">LOC105035736</name>
</gene>
<keyword evidence="1" id="KW-0805">Transcription regulation</keyword>
<dbReference type="InterPro" id="IPR003441">
    <property type="entry name" value="NAC-dom"/>
</dbReference>
<proteinExistence type="predicted"/>
<keyword evidence="2" id="KW-0238">DNA-binding</keyword>
<evidence type="ECO:0000259" key="5">
    <source>
        <dbReference type="PROSITE" id="PS51005"/>
    </source>
</evidence>
<organism evidence="6 7">
    <name type="scientific">Elaeis guineensis var. tenera</name>
    <name type="common">Oil palm</name>
    <dbReference type="NCBI Taxonomy" id="51953"/>
    <lineage>
        <taxon>Eukaryota</taxon>
        <taxon>Viridiplantae</taxon>
        <taxon>Streptophyta</taxon>
        <taxon>Embryophyta</taxon>
        <taxon>Tracheophyta</taxon>
        <taxon>Spermatophyta</taxon>
        <taxon>Magnoliopsida</taxon>
        <taxon>Liliopsida</taxon>
        <taxon>Arecaceae</taxon>
        <taxon>Arecoideae</taxon>
        <taxon>Cocoseae</taxon>
        <taxon>Elaeidinae</taxon>
        <taxon>Elaeis</taxon>
    </lineage>
</organism>
<dbReference type="SUPFAM" id="SSF101941">
    <property type="entry name" value="NAC domain"/>
    <property type="match status" value="1"/>
</dbReference>
<keyword evidence="3" id="KW-0804">Transcription</keyword>
<sequence length="475" mass="53308">MEMDPQNIEAVIHQIHGVPEGENSGPSLRFPPGFNFNPDDEELIRLYLDRKIKENYELSGEEKFYFFTSRTRKYPNGSRPARAAGGGYWKATGSEKKIYNDDDELVGVKKTLVYYRGKAKENDGVKTDWIMQEYISEITTCKPGDSMKLDDWVLCCIHKKRGAVDNPHKLQNISQAQSDMPTEQDAKNNQSYQTYIDSNGGYGNAIMVQRLVAAPDMQITEFNGSMVPSLAAEPSVQITPSMQLTELNDMVAPSIIAPSDQMIGSNGMLQQFAVATRMQMTEFNGLFQPSAIAPSGQMIDFNRRMPQLGEAYAELMDNHDCMVQKSVISPTEPMTDFNYMAPRFAAAPIEQMMGFYDMTQLSEIADFNAMRQPSPPMTEHNGIMSICNNHSTGQGFQQNLSNAMISGKDHVDQFGMAYGERDEVIDPMKLLCYEPAIEIDDVLSDSIEPKELDADEHSRHDVGCRHAEDFTKLDP</sequence>
<keyword evidence="4" id="KW-0539">Nucleus</keyword>
<evidence type="ECO:0000256" key="2">
    <source>
        <dbReference type="ARBA" id="ARBA00023125"/>
    </source>
</evidence>
<dbReference type="Gene3D" id="2.170.150.80">
    <property type="entry name" value="NAC domain"/>
    <property type="match status" value="1"/>
</dbReference>
<dbReference type="PANTHER" id="PTHR31719:SF94">
    <property type="entry name" value="PROTEIN ATAF2"/>
    <property type="match status" value="1"/>
</dbReference>
<evidence type="ECO:0000256" key="3">
    <source>
        <dbReference type="ARBA" id="ARBA00023163"/>
    </source>
</evidence>
<evidence type="ECO:0000313" key="6">
    <source>
        <dbReference type="Proteomes" id="UP000504607"/>
    </source>
</evidence>
<evidence type="ECO:0000256" key="1">
    <source>
        <dbReference type="ARBA" id="ARBA00023015"/>
    </source>
</evidence>
<keyword evidence="6" id="KW-1185">Reference proteome</keyword>
<dbReference type="PROSITE" id="PS51005">
    <property type="entry name" value="NAC"/>
    <property type="match status" value="1"/>
</dbReference>
<dbReference type="RefSeq" id="XP_010909712.1">
    <property type="nucleotide sequence ID" value="XM_010911410.3"/>
</dbReference>
<dbReference type="AlphaFoldDB" id="A0A6I9QHL7"/>
<name>A0A6I9QHL7_ELAGV</name>
<reference evidence="7" key="1">
    <citation type="submission" date="2025-08" db="UniProtKB">
        <authorList>
            <consortium name="RefSeq"/>
        </authorList>
    </citation>
    <scope>IDENTIFICATION</scope>
</reference>
<dbReference type="InParanoid" id="A0A6I9QHL7"/>
<dbReference type="InterPro" id="IPR036093">
    <property type="entry name" value="NAC_dom_sf"/>
</dbReference>
<dbReference type="GO" id="GO:0003677">
    <property type="term" value="F:DNA binding"/>
    <property type="evidence" value="ECO:0007669"/>
    <property type="project" value="UniProtKB-KW"/>
</dbReference>
<dbReference type="Pfam" id="PF02365">
    <property type="entry name" value="NAM"/>
    <property type="match status" value="1"/>
</dbReference>
<protein>
    <submittedName>
        <fullName evidence="7">NAC domain-containing protein 78 isoform X1</fullName>
    </submittedName>
</protein>
<dbReference type="Proteomes" id="UP000504607">
    <property type="component" value="Unplaced"/>
</dbReference>
<evidence type="ECO:0000313" key="7">
    <source>
        <dbReference type="RefSeq" id="XP_010909712.1"/>
    </source>
</evidence>
<dbReference type="GO" id="GO:0006355">
    <property type="term" value="P:regulation of DNA-templated transcription"/>
    <property type="evidence" value="ECO:0007669"/>
    <property type="project" value="InterPro"/>
</dbReference>
<dbReference type="PANTHER" id="PTHR31719">
    <property type="entry name" value="NAC TRANSCRIPTION FACTOR 56"/>
    <property type="match status" value="1"/>
</dbReference>
<dbReference type="OrthoDB" id="10358474at2759"/>